<sequence>MGLAGAARPILETPLTLEILEADLRAALETDATFGPAITIKQVGKGAGFISKMAKVDFDWQGNPEETQRLPKVAVVKIVGETAKANLSDTELQFFSADREAFGIAPDLRIPKFYCGRKFGKDGIEMGYLAEEFSTGQMRHIYEQVEETGVLDVLDEMAKLAAYSRNHPETLDKWTNAGIETLLRGGRTLESINLRLENMKNIYPELAPDCAYCVLCHGDLWTPNILWNTTDGDFRLAVILDWQLANTGSPTEDLVYFLHSALSATEYPEKIKYYLSHYYNKLAAAIKGPMPWEDFDQFVKAYEMSYVLSVSVLVPWYAQEKDELLGDNRDDAALVQAFDGKITFLAKETVRCMEKWF</sequence>
<dbReference type="InterPro" id="IPR052961">
    <property type="entry name" value="Oxido-Kinase-like_Enzymes"/>
</dbReference>
<feature type="domain" description="CHK kinase-like" evidence="1">
    <location>
        <begin position="128"/>
        <end position="288"/>
    </location>
</feature>
<dbReference type="AlphaFoldDB" id="A0AA36CGU6"/>
<dbReference type="Proteomes" id="UP001177023">
    <property type="component" value="Unassembled WGS sequence"/>
</dbReference>
<comment type="caution">
    <text evidence="2">The sequence shown here is derived from an EMBL/GenBank/DDBJ whole genome shotgun (WGS) entry which is preliminary data.</text>
</comment>
<evidence type="ECO:0000313" key="2">
    <source>
        <dbReference type="EMBL" id="CAJ0567809.1"/>
    </source>
</evidence>
<dbReference type="PANTHER" id="PTHR23020">
    <property type="entry name" value="UNCHARACTERIZED NUCLEAR HORMONE RECEPTOR-RELATED"/>
    <property type="match status" value="1"/>
</dbReference>
<gene>
    <name evidence="2" type="ORF">MSPICULIGERA_LOCUS6346</name>
</gene>
<feature type="non-terminal residue" evidence="2">
    <location>
        <position position="357"/>
    </location>
</feature>
<keyword evidence="3" id="KW-1185">Reference proteome</keyword>
<dbReference type="SMART" id="SM00587">
    <property type="entry name" value="CHK"/>
    <property type="match status" value="1"/>
</dbReference>
<protein>
    <recommendedName>
        <fullName evidence="1">CHK kinase-like domain-containing protein</fullName>
    </recommendedName>
</protein>
<dbReference type="Gene3D" id="3.90.1200.10">
    <property type="match status" value="1"/>
</dbReference>
<dbReference type="InterPro" id="IPR012877">
    <property type="entry name" value="Dhs-27"/>
</dbReference>
<name>A0AA36CGU6_9BILA</name>
<accession>A0AA36CGU6</accession>
<dbReference type="InterPro" id="IPR015897">
    <property type="entry name" value="CHK_kinase-like"/>
</dbReference>
<proteinExistence type="predicted"/>
<dbReference type="Pfam" id="PF07914">
    <property type="entry name" value="DUF1679"/>
    <property type="match status" value="2"/>
</dbReference>
<evidence type="ECO:0000313" key="3">
    <source>
        <dbReference type="Proteomes" id="UP001177023"/>
    </source>
</evidence>
<reference evidence="2" key="1">
    <citation type="submission" date="2023-06" db="EMBL/GenBank/DDBJ databases">
        <authorList>
            <person name="Delattre M."/>
        </authorList>
    </citation>
    <scope>NUCLEOTIDE SEQUENCE</scope>
    <source>
        <strain evidence="2">AF72</strain>
    </source>
</reference>
<evidence type="ECO:0000259" key="1">
    <source>
        <dbReference type="SMART" id="SM00587"/>
    </source>
</evidence>
<organism evidence="2 3">
    <name type="scientific">Mesorhabditis spiculigera</name>
    <dbReference type="NCBI Taxonomy" id="96644"/>
    <lineage>
        <taxon>Eukaryota</taxon>
        <taxon>Metazoa</taxon>
        <taxon>Ecdysozoa</taxon>
        <taxon>Nematoda</taxon>
        <taxon>Chromadorea</taxon>
        <taxon>Rhabditida</taxon>
        <taxon>Rhabditina</taxon>
        <taxon>Rhabditomorpha</taxon>
        <taxon>Rhabditoidea</taxon>
        <taxon>Rhabditidae</taxon>
        <taxon>Mesorhabditinae</taxon>
        <taxon>Mesorhabditis</taxon>
    </lineage>
</organism>
<dbReference type="PANTHER" id="PTHR23020:SF41">
    <property type="entry name" value="AMINOGLYCOSIDE PHOSPHOTRANSFERASE DOMAIN-CONTAINING PROTEIN"/>
    <property type="match status" value="1"/>
</dbReference>
<dbReference type="EMBL" id="CATQJA010001575">
    <property type="protein sequence ID" value="CAJ0567809.1"/>
    <property type="molecule type" value="Genomic_DNA"/>
</dbReference>
<dbReference type="InterPro" id="IPR011009">
    <property type="entry name" value="Kinase-like_dom_sf"/>
</dbReference>
<dbReference type="SUPFAM" id="SSF56112">
    <property type="entry name" value="Protein kinase-like (PK-like)"/>
    <property type="match status" value="1"/>
</dbReference>